<evidence type="ECO:0000313" key="1">
    <source>
        <dbReference type="EMBL" id="GFF12806.1"/>
    </source>
</evidence>
<evidence type="ECO:0000313" key="2">
    <source>
        <dbReference type="Proteomes" id="UP000452235"/>
    </source>
</evidence>
<dbReference type="EMBL" id="BLJY01000001">
    <property type="protein sequence ID" value="GFF12806.1"/>
    <property type="molecule type" value="Genomic_DNA"/>
</dbReference>
<reference evidence="1 2" key="1">
    <citation type="submission" date="2020-01" db="EMBL/GenBank/DDBJ databases">
        <title>Aspergillus terreus IFO 6365 whole genome shotgun sequence.</title>
        <authorList>
            <person name="Kanamasa S."/>
            <person name="Takahashi H."/>
        </authorList>
    </citation>
    <scope>NUCLEOTIDE SEQUENCE [LARGE SCALE GENOMIC DNA]</scope>
    <source>
        <strain evidence="1 2">IFO 6365</strain>
    </source>
</reference>
<organism evidence="1 2">
    <name type="scientific">Aspergillus terreus</name>
    <dbReference type="NCBI Taxonomy" id="33178"/>
    <lineage>
        <taxon>Eukaryota</taxon>
        <taxon>Fungi</taxon>
        <taxon>Dikarya</taxon>
        <taxon>Ascomycota</taxon>
        <taxon>Pezizomycotina</taxon>
        <taxon>Eurotiomycetes</taxon>
        <taxon>Eurotiomycetidae</taxon>
        <taxon>Eurotiales</taxon>
        <taxon>Aspergillaceae</taxon>
        <taxon>Aspergillus</taxon>
        <taxon>Aspergillus subgen. Circumdati</taxon>
    </lineage>
</organism>
<protein>
    <submittedName>
        <fullName evidence="1">Uncharacterized protein</fullName>
    </submittedName>
</protein>
<accession>A0A5M3YS82</accession>
<comment type="caution">
    <text evidence="1">The sequence shown here is derived from an EMBL/GenBank/DDBJ whole genome shotgun (WGS) entry which is preliminary data.</text>
</comment>
<proteinExistence type="predicted"/>
<gene>
    <name evidence="1" type="ORF">ATEIFO6365_0001103000</name>
</gene>
<sequence length="109" mass="11934">MRFFPAAVALCASSALAASTEKSNVIGKVTITAIDGFTDEAYVSDGECKRFPHPAEPIREIVIDEVESVDVKCTFYTRGECEGEEYGLHAGHHGFSRPFFVSSYACYEV</sequence>
<keyword evidence="2" id="KW-1185">Reference proteome</keyword>
<dbReference type="AlphaFoldDB" id="A0A5M3YS82"/>
<dbReference type="Proteomes" id="UP000452235">
    <property type="component" value="Unassembled WGS sequence"/>
</dbReference>
<name>A0A5M3YS82_ASPTE</name>